<dbReference type="Proteomes" id="UP001201812">
    <property type="component" value="Unassembled WGS sequence"/>
</dbReference>
<feature type="compositionally biased region" description="Polar residues" evidence="1">
    <location>
        <begin position="94"/>
        <end position="103"/>
    </location>
</feature>
<name>A0AAD4MSJ1_9BILA</name>
<keyword evidence="3" id="KW-1185">Reference proteome</keyword>
<comment type="caution">
    <text evidence="2">The sequence shown here is derived from an EMBL/GenBank/DDBJ whole genome shotgun (WGS) entry which is preliminary data.</text>
</comment>
<proteinExistence type="predicted"/>
<evidence type="ECO:0000256" key="1">
    <source>
        <dbReference type="SAM" id="MobiDB-lite"/>
    </source>
</evidence>
<evidence type="ECO:0000313" key="2">
    <source>
        <dbReference type="EMBL" id="KAI1699896.1"/>
    </source>
</evidence>
<evidence type="ECO:0000313" key="3">
    <source>
        <dbReference type="Proteomes" id="UP001201812"/>
    </source>
</evidence>
<gene>
    <name evidence="2" type="ORF">DdX_17048</name>
</gene>
<organism evidence="2 3">
    <name type="scientific">Ditylenchus destructor</name>
    <dbReference type="NCBI Taxonomy" id="166010"/>
    <lineage>
        <taxon>Eukaryota</taxon>
        <taxon>Metazoa</taxon>
        <taxon>Ecdysozoa</taxon>
        <taxon>Nematoda</taxon>
        <taxon>Chromadorea</taxon>
        <taxon>Rhabditida</taxon>
        <taxon>Tylenchina</taxon>
        <taxon>Tylenchomorpha</taxon>
        <taxon>Sphaerularioidea</taxon>
        <taxon>Anguinidae</taxon>
        <taxon>Anguininae</taxon>
        <taxon>Ditylenchus</taxon>
    </lineage>
</organism>
<dbReference type="AlphaFoldDB" id="A0AAD4MSJ1"/>
<dbReference type="EMBL" id="JAKKPZ010000163">
    <property type="protein sequence ID" value="KAI1699896.1"/>
    <property type="molecule type" value="Genomic_DNA"/>
</dbReference>
<accession>A0AAD4MSJ1</accession>
<sequence length="150" mass="16585">MLFVGRFGAIVRHTEKIIAKAERRESLCLPGYFPLPHRCSLVKSRKDPCRELKIRLGRGCVSGRPGQEVRQQGPFGGARGALVEAAPAAHNEDSNGSGPTGSRPNVPRTYSGRIASATSFLQMAIIGKNEEDERMRMRFRQKLFLPTPQP</sequence>
<reference evidence="2" key="1">
    <citation type="submission" date="2022-01" db="EMBL/GenBank/DDBJ databases">
        <title>Genome Sequence Resource for Two Populations of Ditylenchus destructor, the Migratory Endoparasitic Phytonematode.</title>
        <authorList>
            <person name="Zhang H."/>
            <person name="Lin R."/>
            <person name="Xie B."/>
        </authorList>
    </citation>
    <scope>NUCLEOTIDE SEQUENCE</scope>
    <source>
        <strain evidence="2">BazhouSP</strain>
    </source>
</reference>
<feature type="region of interest" description="Disordered" evidence="1">
    <location>
        <begin position="82"/>
        <end position="110"/>
    </location>
</feature>
<protein>
    <submittedName>
        <fullName evidence="2">Uncharacterized protein</fullName>
    </submittedName>
</protein>